<protein>
    <submittedName>
        <fullName evidence="2">Uncharacterized protein</fullName>
    </submittedName>
</protein>
<dbReference type="EMBL" id="JWZT01005286">
    <property type="protein sequence ID" value="KII61675.1"/>
    <property type="molecule type" value="Genomic_DNA"/>
</dbReference>
<feature type="transmembrane region" description="Helical" evidence="1">
    <location>
        <begin position="96"/>
        <end position="126"/>
    </location>
</feature>
<organism evidence="2 3">
    <name type="scientific">Thelohanellus kitauei</name>
    <name type="common">Myxosporean</name>
    <dbReference type="NCBI Taxonomy" id="669202"/>
    <lineage>
        <taxon>Eukaryota</taxon>
        <taxon>Metazoa</taxon>
        <taxon>Cnidaria</taxon>
        <taxon>Myxozoa</taxon>
        <taxon>Myxosporea</taxon>
        <taxon>Bivalvulida</taxon>
        <taxon>Platysporina</taxon>
        <taxon>Myxobolidae</taxon>
        <taxon>Thelohanellus</taxon>
    </lineage>
</organism>
<dbReference type="Proteomes" id="UP000031668">
    <property type="component" value="Unassembled WGS sequence"/>
</dbReference>
<feature type="transmembrane region" description="Helical" evidence="1">
    <location>
        <begin position="64"/>
        <end position="84"/>
    </location>
</feature>
<keyword evidence="3" id="KW-1185">Reference proteome</keyword>
<comment type="caution">
    <text evidence="2">The sequence shown here is derived from an EMBL/GenBank/DDBJ whole genome shotgun (WGS) entry which is preliminary data.</text>
</comment>
<feature type="transmembrane region" description="Helical" evidence="1">
    <location>
        <begin position="15"/>
        <end position="35"/>
    </location>
</feature>
<evidence type="ECO:0000313" key="2">
    <source>
        <dbReference type="EMBL" id="KII61675.1"/>
    </source>
</evidence>
<evidence type="ECO:0000256" key="1">
    <source>
        <dbReference type="SAM" id="Phobius"/>
    </source>
</evidence>
<name>A0A0C2M3T6_THEKT</name>
<evidence type="ECO:0000313" key="3">
    <source>
        <dbReference type="Proteomes" id="UP000031668"/>
    </source>
</evidence>
<dbReference type="AlphaFoldDB" id="A0A0C2M3T6"/>
<accession>A0A0C2M3T6</accession>
<keyword evidence="1" id="KW-0472">Membrane</keyword>
<proteinExistence type="predicted"/>
<reference evidence="2 3" key="1">
    <citation type="journal article" date="2014" name="Genome Biol. Evol.">
        <title>The genome of the myxosporean Thelohanellus kitauei shows adaptations to nutrient acquisition within its fish host.</title>
        <authorList>
            <person name="Yang Y."/>
            <person name="Xiong J."/>
            <person name="Zhou Z."/>
            <person name="Huo F."/>
            <person name="Miao W."/>
            <person name="Ran C."/>
            <person name="Liu Y."/>
            <person name="Zhang J."/>
            <person name="Feng J."/>
            <person name="Wang M."/>
            <person name="Wang M."/>
            <person name="Wang L."/>
            <person name="Yao B."/>
        </authorList>
    </citation>
    <scope>NUCLEOTIDE SEQUENCE [LARGE SCALE GENOMIC DNA]</scope>
    <source>
        <strain evidence="2">Wuqing</strain>
    </source>
</reference>
<keyword evidence="1" id="KW-1133">Transmembrane helix</keyword>
<gene>
    <name evidence="2" type="ORF">RF11_14111</name>
</gene>
<sequence length="137" mass="15760">MPDPSSQARRNWQKFLFSIVGLQLTLIFIISIYIFHKTENTCTVTEDSGTTPLQDSVSESRESYIILFLVCLGSIMAKTFFYTLKWNEGTELRKKTFIFLLILQGFKCNNIVSVNLGVLVCGIKFLHNYFSTYDFNS</sequence>
<keyword evidence="1" id="KW-0812">Transmembrane</keyword>